<dbReference type="InterPro" id="IPR013762">
    <property type="entry name" value="Integrase-like_cat_sf"/>
</dbReference>
<dbReference type="GO" id="GO:0003677">
    <property type="term" value="F:DNA binding"/>
    <property type="evidence" value="ECO:0007669"/>
    <property type="project" value="InterPro"/>
</dbReference>
<keyword evidence="1" id="KW-0233">DNA recombination</keyword>
<dbReference type="GO" id="GO:0015074">
    <property type="term" value="P:DNA integration"/>
    <property type="evidence" value="ECO:0007669"/>
    <property type="project" value="InterPro"/>
</dbReference>
<organism evidence="3 4">
    <name type="scientific">Bacteroides finegoldii</name>
    <dbReference type="NCBI Taxonomy" id="338188"/>
    <lineage>
        <taxon>Bacteria</taxon>
        <taxon>Pseudomonadati</taxon>
        <taxon>Bacteroidota</taxon>
        <taxon>Bacteroidia</taxon>
        <taxon>Bacteroidales</taxon>
        <taxon>Bacteroidaceae</taxon>
        <taxon>Bacteroides</taxon>
    </lineage>
</organism>
<sequence length="60" mass="6548">RAVAKRCGITKHITWHQSRHTAATTVFLSNGVPIETVSSMLGHKSIKTTQIYASAPRMVA</sequence>
<proteinExistence type="predicted"/>
<name>A0A7J4YHV5_9BACE</name>
<dbReference type="Proteomes" id="UP000421791">
    <property type="component" value="Unassembled WGS sequence"/>
</dbReference>
<dbReference type="PROSITE" id="PS51898">
    <property type="entry name" value="TYR_RECOMBINASE"/>
    <property type="match status" value="1"/>
</dbReference>
<dbReference type="EMBL" id="VWAK01000088">
    <property type="protein sequence ID" value="KAA5225487.1"/>
    <property type="molecule type" value="Genomic_DNA"/>
</dbReference>
<evidence type="ECO:0000313" key="3">
    <source>
        <dbReference type="EMBL" id="KAA5225487.1"/>
    </source>
</evidence>
<evidence type="ECO:0000313" key="4">
    <source>
        <dbReference type="Proteomes" id="UP000421791"/>
    </source>
</evidence>
<dbReference type="RefSeq" id="WP_149924239.1">
    <property type="nucleotide sequence ID" value="NZ_VWAF01000079.1"/>
</dbReference>
<dbReference type="Pfam" id="PF00589">
    <property type="entry name" value="Phage_integrase"/>
    <property type="match status" value="1"/>
</dbReference>
<evidence type="ECO:0000256" key="1">
    <source>
        <dbReference type="ARBA" id="ARBA00023172"/>
    </source>
</evidence>
<reference evidence="3 4" key="1">
    <citation type="journal article" date="2019" name="Nat. Med.">
        <title>A library of human gut bacterial isolates paired with longitudinal multiomics data enables mechanistic microbiome research.</title>
        <authorList>
            <person name="Poyet M."/>
            <person name="Groussin M."/>
            <person name="Gibbons S.M."/>
            <person name="Avila-Pacheco J."/>
            <person name="Jiang X."/>
            <person name="Kearney S.M."/>
            <person name="Perrotta A.R."/>
            <person name="Berdy B."/>
            <person name="Zhao S."/>
            <person name="Lieberman T.D."/>
            <person name="Swanson P.K."/>
            <person name="Smith M."/>
            <person name="Roesemann S."/>
            <person name="Alexander J.E."/>
            <person name="Rich S.A."/>
            <person name="Livny J."/>
            <person name="Vlamakis H."/>
            <person name="Clish C."/>
            <person name="Bullock K."/>
            <person name="Deik A."/>
            <person name="Scott J."/>
            <person name="Pierce K.A."/>
            <person name="Xavier R.J."/>
            <person name="Alm E.J."/>
        </authorList>
    </citation>
    <scope>NUCLEOTIDE SEQUENCE [LARGE SCALE GENOMIC DNA]</scope>
    <source>
        <strain evidence="3 4">BIOML-A6</strain>
    </source>
</reference>
<feature type="non-terminal residue" evidence="3">
    <location>
        <position position="1"/>
    </location>
</feature>
<accession>A0A7J4YHV5</accession>
<gene>
    <name evidence="3" type="ORF">F2Z22_22185</name>
</gene>
<dbReference type="Gene3D" id="1.10.443.10">
    <property type="entry name" value="Intergrase catalytic core"/>
    <property type="match status" value="1"/>
</dbReference>
<comment type="caution">
    <text evidence="3">The sequence shown here is derived from an EMBL/GenBank/DDBJ whole genome shotgun (WGS) entry which is preliminary data.</text>
</comment>
<dbReference type="GO" id="GO:0006310">
    <property type="term" value="P:DNA recombination"/>
    <property type="evidence" value="ECO:0007669"/>
    <property type="project" value="UniProtKB-KW"/>
</dbReference>
<feature type="domain" description="Tyr recombinase" evidence="2">
    <location>
        <begin position="1"/>
        <end position="60"/>
    </location>
</feature>
<protein>
    <submittedName>
        <fullName evidence="3">Tyrosine-type recombinase/integrase</fullName>
    </submittedName>
</protein>
<dbReference type="InterPro" id="IPR011010">
    <property type="entry name" value="DNA_brk_join_enz"/>
</dbReference>
<evidence type="ECO:0000259" key="2">
    <source>
        <dbReference type="PROSITE" id="PS51898"/>
    </source>
</evidence>
<dbReference type="AlphaFoldDB" id="A0A7J4YHV5"/>
<dbReference type="SUPFAM" id="SSF56349">
    <property type="entry name" value="DNA breaking-rejoining enzymes"/>
    <property type="match status" value="1"/>
</dbReference>
<dbReference type="InterPro" id="IPR002104">
    <property type="entry name" value="Integrase_catalytic"/>
</dbReference>